<dbReference type="PANTHER" id="PTHR31131">
    <property type="entry name" value="CHROMOSOME 1, WHOLE GENOME SHOTGUN SEQUENCE"/>
    <property type="match status" value="1"/>
</dbReference>
<feature type="region of interest" description="Disordered" evidence="1">
    <location>
        <begin position="172"/>
        <end position="191"/>
    </location>
</feature>
<name>A0AAN7BM73_9PEZI</name>
<sequence>MNAQVSFLEGTINLIHIPLPLYSSFLEPILKVLLPQTRPSVSSDSFINISITPLECSIVCNSVYARQIFESSSTTTISSGGGGATISKDEYAVLSFTSAGMDAGSRVADLTSPLALAKIPIFFITTYYADFILVPVNSISTVVKTLLARGFVFSDDLDDGAVFTTSHSRSSSHTSIVSREEQPPSTPPPSSILELQEKTFVTLKKRGVLPFIEEDLTLIQCSGREITEIPVRGGRPFRNGSTSSSSSPKNSLGQLWLDTVDTRLYTALVAALVSKPRFLSLTLAKGDPPSMLMDKRLLGIFGDTVVGPGTEIEGEEKGGGLVPIFLDLNDLPLEVTGIVSGVAGRLMRDGTGDGGDNEGGDDLELSYLSTARAGAVILGAERSRRALKVLMPLLSD</sequence>
<evidence type="ECO:0000259" key="2">
    <source>
        <dbReference type="Pfam" id="PF13840"/>
    </source>
</evidence>
<dbReference type="Gene3D" id="3.30.2130.10">
    <property type="entry name" value="VC0802-like"/>
    <property type="match status" value="1"/>
</dbReference>
<dbReference type="SUPFAM" id="SSF55021">
    <property type="entry name" value="ACT-like"/>
    <property type="match status" value="1"/>
</dbReference>
<proteinExistence type="predicted"/>
<gene>
    <name evidence="3" type="ORF">QBC38DRAFT_456786</name>
</gene>
<dbReference type="EMBL" id="MU865357">
    <property type="protein sequence ID" value="KAK4225882.1"/>
    <property type="molecule type" value="Genomic_DNA"/>
</dbReference>
<dbReference type="GO" id="GO:0006520">
    <property type="term" value="P:amino acid metabolic process"/>
    <property type="evidence" value="ECO:0007669"/>
    <property type="project" value="UniProtKB-ARBA"/>
</dbReference>
<dbReference type="Proteomes" id="UP001301958">
    <property type="component" value="Unassembled WGS sequence"/>
</dbReference>
<reference evidence="3" key="2">
    <citation type="submission" date="2023-05" db="EMBL/GenBank/DDBJ databases">
        <authorList>
            <consortium name="Lawrence Berkeley National Laboratory"/>
            <person name="Steindorff A."/>
            <person name="Hensen N."/>
            <person name="Bonometti L."/>
            <person name="Westerberg I."/>
            <person name="Brannstrom I.O."/>
            <person name="Guillou S."/>
            <person name="Cros-Aarteil S."/>
            <person name="Calhoun S."/>
            <person name="Haridas S."/>
            <person name="Kuo A."/>
            <person name="Mondo S."/>
            <person name="Pangilinan J."/>
            <person name="Riley R."/>
            <person name="Labutti K."/>
            <person name="Andreopoulos B."/>
            <person name="Lipzen A."/>
            <person name="Chen C."/>
            <person name="Yanf M."/>
            <person name="Daum C."/>
            <person name="Ng V."/>
            <person name="Clum A."/>
            <person name="Ohm R."/>
            <person name="Martin F."/>
            <person name="Silar P."/>
            <person name="Natvig D."/>
            <person name="Lalanne C."/>
            <person name="Gautier V."/>
            <person name="Ament-Velasquez S.L."/>
            <person name="Kruys A."/>
            <person name="Hutchinson M.I."/>
            <person name="Powell A.J."/>
            <person name="Barry K."/>
            <person name="Miller A.N."/>
            <person name="Grigoriev I.V."/>
            <person name="Debuchy R."/>
            <person name="Gladieux P."/>
            <person name="Thoren M.H."/>
            <person name="Johannesson H."/>
        </authorList>
    </citation>
    <scope>NUCLEOTIDE SEQUENCE</scope>
    <source>
        <strain evidence="3">CBS 990.96</strain>
    </source>
</reference>
<dbReference type="Pfam" id="PF13840">
    <property type="entry name" value="ACT_7"/>
    <property type="match status" value="1"/>
</dbReference>
<keyword evidence="4" id="KW-1185">Reference proteome</keyword>
<comment type="caution">
    <text evidence="3">The sequence shown here is derived from an EMBL/GenBank/DDBJ whole genome shotgun (WGS) entry which is preliminary data.</text>
</comment>
<protein>
    <recommendedName>
        <fullName evidence="2">CASTOR ACT domain-containing protein</fullName>
    </recommendedName>
</protein>
<dbReference type="GO" id="GO:0046394">
    <property type="term" value="P:carboxylic acid biosynthetic process"/>
    <property type="evidence" value="ECO:0007669"/>
    <property type="project" value="UniProtKB-ARBA"/>
</dbReference>
<dbReference type="InterPro" id="IPR027795">
    <property type="entry name" value="CASTOR_ACT_dom"/>
</dbReference>
<reference evidence="3" key="1">
    <citation type="journal article" date="2023" name="Mol. Phylogenet. Evol.">
        <title>Genome-scale phylogeny and comparative genomics of the fungal order Sordariales.</title>
        <authorList>
            <person name="Hensen N."/>
            <person name="Bonometti L."/>
            <person name="Westerberg I."/>
            <person name="Brannstrom I.O."/>
            <person name="Guillou S."/>
            <person name="Cros-Aarteil S."/>
            <person name="Calhoun S."/>
            <person name="Haridas S."/>
            <person name="Kuo A."/>
            <person name="Mondo S."/>
            <person name="Pangilinan J."/>
            <person name="Riley R."/>
            <person name="LaButti K."/>
            <person name="Andreopoulos B."/>
            <person name="Lipzen A."/>
            <person name="Chen C."/>
            <person name="Yan M."/>
            <person name="Daum C."/>
            <person name="Ng V."/>
            <person name="Clum A."/>
            <person name="Steindorff A."/>
            <person name="Ohm R.A."/>
            <person name="Martin F."/>
            <person name="Silar P."/>
            <person name="Natvig D.O."/>
            <person name="Lalanne C."/>
            <person name="Gautier V."/>
            <person name="Ament-Velasquez S.L."/>
            <person name="Kruys A."/>
            <person name="Hutchinson M.I."/>
            <person name="Powell A.J."/>
            <person name="Barry K."/>
            <person name="Miller A.N."/>
            <person name="Grigoriev I.V."/>
            <person name="Debuchy R."/>
            <person name="Gladieux P."/>
            <person name="Hiltunen Thoren M."/>
            <person name="Johannesson H."/>
        </authorList>
    </citation>
    <scope>NUCLEOTIDE SEQUENCE</scope>
    <source>
        <strain evidence="3">CBS 990.96</strain>
    </source>
</reference>
<dbReference type="AlphaFoldDB" id="A0AAN7BM73"/>
<dbReference type="InterPro" id="IPR045865">
    <property type="entry name" value="ACT-like_dom_sf"/>
</dbReference>
<dbReference type="PANTHER" id="PTHR31131:SF6">
    <property type="entry name" value="CASTOR ACT DOMAIN-CONTAINING PROTEIN"/>
    <property type="match status" value="1"/>
</dbReference>
<evidence type="ECO:0000313" key="4">
    <source>
        <dbReference type="Proteomes" id="UP001301958"/>
    </source>
</evidence>
<accession>A0AAN7BM73</accession>
<feature type="region of interest" description="Disordered" evidence="1">
    <location>
        <begin position="230"/>
        <end position="252"/>
    </location>
</feature>
<feature type="domain" description="CASTOR ACT" evidence="2">
    <location>
        <begin position="87"/>
        <end position="146"/>
    </location>
</feature>
<evidence type="ECO:0000313" key="3">
    <source>
        <dbReference type="EMBL" id="KAK4225882.1"/>
    </source>
</evidence>
<evidence type="ECO:0000256" key="1">
    <source>
        <dbReference type="SAM" id="MobiDB-lite"/>
    </source>
</evidence>
<dbReference type="InterPro" id="IPR051719">
    <property type="entry name" value="CASTOR_mTORC1"/>
</dbReference>
<organism evidence="3 4">
    <name type="scientific">Podospora fimiseda</name>
    <dbReference type="NCBI Taxonomy" id="252190"/>
    <lineage>
        <taxon>Eukaryota</taxon>
        <taxon>Fungi</taxon>
        <taxon>Dikarya</taxon>
        <taxon>Ascomycota</taxon>
        <taxon>Pezizomycotina</taxon>
        <taxon>Sordariomycetes</taxon>
        <taxon>Sordariomycetidae</taxon>
        <taxon>Sordariales</taxon>
        <taxon>Podosporaceae</taxon>
        <taxon>Podospora</taxon>
    </lineage>
</organism>